<dbReference type="EMBL" id="BPLR01014067">
    <property type="protein sequence ID" value="GIY66064.1"/>
    <property type="molecule type" value="Genomic_DNA"/>
</dbReference>
<evidence type="ECO:0000256" key="3">
    <source>
        <dbReference type="ARBA" id="ARBA00023157"/>
    </source>
</evidence>
<dbReference type="InterPro" id="IPR001134">
    <property type="entry name" value="Netrin_domain"/>
</dbReference>
<keyword evidence="4" id="KW-0812">Transmembrane</keyword>
<dbReference type="Gene3D" id="2.40.50.120">
    <property type="match status" value="1"/>
</dbReference>
<keyword evidence="4" id="KW-0472">Membrane</keyword>
<keyword evidence="4" id="KW-1133">Transmembrane helix</keyword>
<dbReference type="AlphaFoldDB" id="A0AAV4V8V0"/>
<gene>
    <name evidence="6" type="primary">VCO3</name>
    <name evidence="6" type="ORF">CEXT_690741</name>
</gene>
<reference evidence="6 7" key="1">
    <citation type="submission" date="2021-06" db="EMBL/GenBank/DDBJ databases">
        <title>Caerostris extrusa draft genome.</title>
        <authorList>
            <person name="Kono N."/>
            <person name="Arakawa K."/>
        </authorList>
    </citation>
    <scope>NUCLEOTIDE SEQUENCE [LARGE SCALE GENOMIC DNA]</scope>
</reference>
<feature type="transmembrane region" description="Helical" evidence="4">
    <location>
        <begin position="12"/>
        <end position="34"/>
    </location>
</feature>
<dbReference type="SUPFAM" id="SSF50242">
    <property type="entry name" value="TIMP-like"/>
    <property type="match status" value="1"/>
</dbReference>
<keyword evidence="2" id="KW-0964">Secreted</keyword>
<comment type="subcellular location">
    <subcellularLocation>
        <location evidence="1">Secreted</location>
    </subcellularLocation>
</comment>
<evidence type="ECO:0000313" key="7">
    <source>
        <dbReference type="Proteomes" id="UP001054945"/>
    </source>
</evidence>
<dbReference type="InterPro" id="IPR018933">
    <property type="entry name" value="Netrin_module_non-TIMP"/>
</dbReference>
<evidence type="ECO:0000256" key="2">
    <source>
        <dbReference type="ARBA" id="ARBA00022525"/>
    </source>
</evidence>
<keyword evidence="3" id="KW-1015">Disulfide bond</keyword>
<sequence length="190" mass="22083">MITIILMQLAQYFTVLQIIAQYCILCAMVEFVSVQRGGCPPKKPFDIINTFDPSERRKQLRILACDKYDYVWKGIVSKENEKQGGFFKISFEIQDVIKEGIEKRELIEGETRYFLTRDNCAALTPDETYLVMGKDGQKYKNEKGHVWHRYILDQTSAVHHWTSIGLSPDKDLQRTLNNVMKHLRKDGCLS</sequence>
<feature type="domain" description="NTR" evidence="5">
    <location>
        <begin position="39"/>
        <end position="188"/>
    </location>
</feature>
<accession>A0AAV4V8V0</accession>
<name>A0AAV4V8V0_CAEEX</name>
<evidence type="ECO:0000313" key="6">
    <source>
        <dbReference type="EMBL" id="GIY66064.1"/>
    </source>
</evidence>
<comment type="caution">
    <text evidence="6">The sequence shown here is derived from an EMBL/GenBank/DDBJ whole genome shotgun (WGS) entry which is preliminary data.</text>
</comment>
<evidence type="ECO:0000256" key="4">
    <source>
        <dbReference type="SAM" id="Phobius"/>
    </source>
</evidence>
<dbReference type="InterPro" id="IPR008993">
    <property type="entry name" value="TIMP-like_OB-fold"/>
</dbReference>
<dbReference type="Proteomes" id="UP001054945">
    <property type="component" value="Unassembled WGS sequence"/>
</dbReference>
<proteinExistence type="predicted"/>
<dbReference type="SMART" id="SM00643">
    <property type="entry name" value="C345C"/>
    <property type="match status" value="1"/>
</dbReference>
<evidence type="ECO:0000259" key="5">
    <source>
        <dbReference type="PROSITE" id="PS50189"/>
    </source>
</evidence>
<organism evidence="6 7">
    <name type="scientific">Caerostris extrusa</name>
    <name type="common">Bark spider</name>
    <name type="synonym">Caerostris bankana</name>
    <dbReference type="NCBI Taxonomy" id="172846"/>
    <lineage>
        <taxon>Eukaryota</taxon>
        <taxon>Metazoa</taxon>
        <taxon>Ecdysozoa</taxon>
        <taxon>Arthropoda</taxon>
        <taxon>Chelicerata</taxon>
        <taxon>Arachnida</taxon>
        <taxon>Araneae</taxon>
        <taxon>Araneomorphae</taxon>
        <taxon>Entelegynae</taxon>
        <taxon>Araneoidea</taxon>
        <taxon>Araneidae</taxon>
        <taxon>Caerostris</taxon>
    </lineage>
</organism>
<evidence type="ECO:0000256" key="1">
    <source>
        <dbReference type="ARBA" id="ARBA00004613"/>
    </source>
</evidence>
<dbReference type="PROSITE" id="PS50189">
    <property type="entry name" value="NTR"/>
    <property type="match status" value="1"/>
</dbReference>
<dbReference type="GO" id="GO:0005576">
    <property type="term" value="C:extracellular region"/>
    <property type="evidence" value="ECO:0007669"/>
    <property type="project" value="UniProtKB-SubCell"/>
</dbReference>
<protein>
    <submittedName>
        <fullName evidence="6">Venom factor</fullName>
    </submittedName>
</protein>
<dbReference type="Pfam" id="PF01759">
    <property type="entry name" value="NTR"/>
    <property type="match status" value="1"/>
</dbReference>
<keyword evidence="7" id="KW-1185">Reference proteome</keyword>